<feature type="repeat" description="RCC1" evidence="1">
    <location>
        <begin position="198"/>
        <end position="255"/>
    </location>
</feature>
<dbReference type="GO" id="GO:0005085">
    <property type="term" value="F:guanyl-nucleotide exchange factor activity"/>
    <property type="evidence" value="ECO:0007669"/>
    <property type="project" value="TreeGrafter"/>
</dbReference>
<proteinExistence type="predicted"/>
<dbReference type="AlphaFoldDB" id="A0A812KQZ7"/>
<dbReference type="PANTHER" id="PTHR45982:SF1">
    <property type="entry name" value="REGULATOR OF CHROMOSOME CONDENSATION"/>
    <property type="match status" value="1"/>
</dbReference>
<dbReference type="PANTHER" id="PTHR45982">
    <property type="entry name" value="REGULATOR OF CHROMOSOME CONDENSATION"/>
    <property type="match status" value="1"/>
</dbReference>
<feature type="compositionally biased region" description="Basic and acidic residues" evidence="2">
    <location>
        <begin position="562"/>
        <end position="571"/>
    </location>
</feature>
<feature type="repeat" description="RCC1" evidence="1">
    <location>
        <begin position="314"/>
        <end position="373"/>
    </location>
</feature>
<evidence type="ECO:0000313" key="5">
    <source>
        <dbReference type="EMBL" id="CAE7232126.1"/>
    </source>
</evidence>
<dbReference type="PROSITE" id="PS50012">
    <property type="entry name" value="RCC1_3"/>
    <property type="match status" value="5"/>
</dbReference>
<protein>
    <submittedName>
        <fullName evidence="5">HERC2 protein</fullName>
    </submittedName>
</protein>
<dbReference type="Pfam" id="PF13540">
    <property type="entry name" value="RCC1_2"/>
    <property type="match status" value="5"/>
</dbReference>
<feature type="transmembrane region" description="Helical" evidence="3">
    <location>
        <begin position="484"/>
        <end position="505"/>
    </location>
</feature>
<feature type="chain" id="PRO_5033020337" evidence="4">
    <location>
        <begin position="19"/>
        <end position="1273"/>
    </location>
</feature>
<evidence type="ECO:0000256" key="4">
    <source>
        <dbReference type="SAM" id="SignalP"/>
    </source>
</evidence>
<dbReference type="SUPFAM" id="SSF50985">
    <property type="entry name" value="RCC1/BLIP-II"/>
    <property type="match status" value="1"/>
</dbReference>
<keyword evidence="4" id="KW-0732">Signal</keyword>
<feature type="transmembrane region" description="Helical" evidence="3">
    <location>
        <begin position="734"/>
        <end position="752"/>
    </location>
</feature>
<dbReference type="OrthoDB" id="439959at2759"/>
<keyword evidence="3" id="KW-0812">Transmembrane</keyword>
<feature type="transmembrane region" description="Helical" evidence="3">
    <location>
        <begin position="758"/>
        <end position="775"/>
    </location>
</feature>
<evidence type="ECO:0000256" key="2">
    <source>
        <dbReference type="SAM" id="MobiDB-lite"/>
    </source>
</evidence>
<keyword evidence="3" id="KW-1133">Transmembrane helix</keyword>
<dbReference type="Proteomes" id="UP000604046">
    <property type="component" value="Unassembled WGS sequence"/>
</dbReference>
<dbReference type="InterPro" id="IPR000408">
    <property type="entry name" value="Reg_chr_condens"/>
</dbReference>
<feature type="repeat" description="RCC1" evidence="1">
    <location>
        <begin position="256"/>
        <end position="313"/>
    </location>
</feature>
<dbReference type="EMBL" id="CAJNDS010000757">
    <property type="protein sequence ID" value="CAE7232126.1"/>
    <property type="molecule type" value="Genomic_DNA"/>
</dbReference>
<dbReference type="PRINTS" id="PR00633">
    <property type="entry name" value="RCCNDNSATION"/>
</dbReference>
<dbReference type="InterPro" id="IPR051553">
    <property type="entry name" value="Ran_GTPase-activating"/>
</dbReference>
<evidence type="ECO:0000256" key="3">
    <source>
        <dbReference type="SAM" id="Phobius"/>
    </source>
</evidence>
<dbReference type="GO" id="GO:0005737">
    <property type="term" value="C:cytoplasm"/>
    <property type="evidence" value="ECO:0007669"/>
    <property type="project" value="TreeGrafter"/>
</dbReference>
<comment type="caution">
    <text evidence="5">The sequence shown here is derived from an EMBL/GenBank/DDBJ whole genome shotgun (WGS) entry which is preliminary data.</text>
</comment>
<feature type="signal peptide" evidence="4">
    <location>
        <begin position="1"/>
        <end position="18"/>
    </location>
</feature>
<sequence length="1273" mass="136988">MAMLRGVVLFCLTRSLLSASIAAGGHVTCALSGGRVRCWGQGSMGQLGQGHAGDLKDASQIPAVSLGEGRSARQVAVGKEHVCARLSDDRVACWGHGPNGQLGRGPTPKQLGVQSEDMGDNLVPVDLGQGALDVVAGDVQSCARLMDRSLKCWGKGLTGALGQGSSSFGESLIPVDLGQPVLQVAAGTSHTCALLEGGTLKCWGDGGSGQLGQGSRDDVDSPSQVASLPAIDLGSGAQVLEVAAGRGFTCARLAGGTVKCWGRGSSGQLGLGSTAYIGDDAEDMGDALPALDLGRSALMLAAGEDHACAQLDDHSVKCWGKNDYGQLGQGHMQPIGDGPGEMGQNLLPVDLGANRSALAVAAGAFHSCAILDDHSVKCWGCNSHGQLGNGGTASLGDDPHEMGEQLPVSLFFSEGSDSATPEAMPRTMRFLQPAGSCCDNSSNATKSPCELLQAYMESIFTTTTTTSFNLTFSTARMTSDEKRVVTFASMGVVATLLFFLLCFIFSKTLKRRRERLEKLADEAAIREMVSDDDDEDSKASARALSAAMVPEASPAPPLQETLRPEQLKEARPPALEPSKLPASDVVPPSTCGVAQKGPTSKVTVMTSSPSLAITLILSAEQKEPHVTRDGPLSIQVARTAVTRSDAMDSWQFPMGACAAPALLLWFWHLTQAPENTTPTEHCPWHIISAADVKTWIGYLTRTTEAWWKGDAEPSPMAMRVEEELCRVRLRMFMTFFRLTVPMMLVMALVSAVEFLREPSFCCGSWCFILSLVAAFDRIVADRQLPCTLQFLHNMRFFFVIANLAATFSNGWASKDDFLGRIGIVIGAQTLHGILFPADGMTVVNSVLHTVLYIWATAQVHGQSSLNLWLFTFHMAFQILVCNVFPFVLEFTLRDCVTASFQSKDSDSLISGFRQMLKGICDGELLVDGKFRICGGAPCLQRLLASQEEFAGRCLRDLIDGDEAREKIDGFLVPAVQGDDAEDLRPNEGAPRCLRVPLKAPSGQVVPVDVFHVPLPRSLYGESTNYHLLALTEDVDARTQPKADAMSQSALPSSLLASRRPPAASVASSADTQLEGCDELMEMTLLLNASTELMDIEEAHLRFVRHTEEPKVRLGMPTLKRFARPLDWAGIDATLRRYAREVRKASANGQEVVERQALPHPLVLRLPGETRKYLLSRSSTVSSPFKRKELHEPVYLYLHMTDFQGPPRPTPRGLAGLNEAFEERAADLQPPPGGLCEDPGGRQHRPAADGEPAVSHRRRGENRGALVIPWYPVY</sequence>
<feature type="region of interest" description="Disordered" evidence="2">
    <location>
        <begin position="1225"/>
        <end position="1258"/>
    </location>
</feature>
<dbReference type="InterPro" id="IPR009091">
    <property type="entry name" value="RCC1/BLIP-II"/>
</dbReference>
<reference evidence="5" key="1">
    <citation type="submission" date="2021-02" db="EMBL/GenBank/DDBJ databases">
        <authorList>
            <person name="Dougan E. K."/>
            <person name="Rhodes N."/>
            <person name="Thang M."/>
            <person name="Chan C."/>
        </authorList>
    </citation>
    <scope>NUCLEOTIDE SEQUENCE</scope>
</reference>
<keyword evidence="3" id="KW-0472">Membrane</keyword>
<organism evidence="5 6">
    <name type="scientific">Symbiodinium natans</name>
    <dbReference type="NCBI Taxonomy" id="878477"/>
    <lineage>
        <taxon>Eukaryota</taxon>
        <taxon>Sar</taxon>
        <taxon>Alveolata</taxon>
        <taxon>Dinophyceae</taxon>
        <taxon>Suessiales</taxon>
        <taxon>Symbiodiniaceae</taxon>
        <taxon>Symbiodinium</taxon>
    </lineage>
</organism>
<feature type="transmembrane region" description="Helical" evidence="3">
    <location>
        <begin position="833"/>
        <end position="855"/>
    </location>
</feature>
<feature type="repeat" description="RCC1" evidence="1">
    <location>
        <begin position="34"/>
        <end position="88"/>
    </location>
</feature>
<keyword evidence="6" id="KW-1185">Reference proteome</keyword>
<evidence type="ECO:0000256" key="1">
    <source>
        <dbReference type="PROSITE-ProRule" id="PRU00235"/>
    </source>
</evidence>
<name>A0A812KQZ7_9DINO</name>
<accession>A0A812KQZ7</accession>
<dbReference type="Gene3D" id="2.130.10.30">
    <property type="entry name" value="Regulator of chromosome condensation 1/beta-lactamase-inhibitor protein II"/>
    <property type="match status" value="3"/>
</dbReference>
<gene>
    <name evidence="5" type="primary">HERC2</name>
    <name evidence="5" type="ORF">SNAT2548_LOCUS9574</name>
</gene>
<feature type="transmembrane region" description="Helical" evidence="3">
    <location>
        <begin position="867"/>
        <end position="888"/>
    </location>
</feature>
<feature type="repeat" description="RCC1" evidence="1">
    <location>
        <begin position="148"/>
        <end position="197"/>
    </location>
</feature>
<evidence type="ECO:0000313" key="6">
    <source>
        <dbReference type="Proteomes" id="UP000604046"/>
    </source>
</evidence>
<feature type="region of interest" description="Disordered" evidence="2">
    <location>
        <begin position="528"/>
        <end position="587"/>
    </location>
</feature>
<feature type="transmembrane region" description="Helical" evidence="3">
    <location>
        <begin position="796"/>
        <end position="813"/>
    </location>
</feature>